<dbReference type="GO" id="GO:0008270">
    <property type="term" value="F:zinc ion binding"/>
    <property type="evidence" value="ECO:0007669"/>
    <property type="project" value="UniProtKB-KW"/>
</dbReference>
<evidence type="ECO:0000313" key="7">
    <source>
        <dbReference type="EMBL" id="KAH7365484.1"/>
    </source>
</evidence>
<accession>A0A8T2SP76</accession>
<dbReference type="FunFam" id="3.30.40.10:FF:000594">
    <property type="entry name" value="RING/U-box superfamily protein"/>
    <property type="match status" value="1"/>
</dbReference>
<dbReference type="InterPro" id="IPR013083">
    <property type="entry name" value="Znf_RING/FYVE/PHD"/>
</dbReference>
<dbReference type="AlphaFoldDB" id="A0A8T2SP76"/>
<dbReference type="InterPro" id="IPR001841">
    <property type="entry name" value="Znf_RING"/>
</dbReference>
<proteinExistence type="predicted"/>
<dbReference type="SMART" id="SM00184">
    <property type="entry name" value="RING"/>
    <property type="match status" value="1"/>
</dbReference>
<dbReference type="PANTHER" id="PTHR45931:SF24">
    <property type="entry name" value="RING-TYPE DOMAIN-CONTAINING PROTEIN"/>
    <property type="match status" value="1"/>
</dbReference>
<feature type="domain" description="RING-type" evidence="6">
    <location>
        <begin position="502"/>
        <end position="543"/>
    </location>
</feature>
<gene>
    <name evidence="7" type="ORF">KP509_18G030600</name>
</gene>
<name>A0A8T2SP76_CERRI</name>
<evidence type="ECO:0000256" key="4">
    <source>
        <dbReference type="PROSITE-ProRule" id="PRU00175"/>
    </source>
</evidence>
<feature type="region of interest" description="Disordered" evidence="5">
    <location>
        <begin position="249"/>
        <end position="300"/>
    </location>
</feature>
<evidence type="ECO:0000256" key="3">
    <source>
        <dbReference type="ARBA" id="ARBA00022833"/>
    </source>
</evidence>
<keyword evidence="1" id="KW-0479">Metal-binding</keyword>
<dbReference type="Gene3D" id="3.30.40.10">
    <property type="entry name" value="Zinc/RING finger domain, C3HC4 (zinc finger)"/>
    <property type="match status" value="1"/>
</dbReference>
<sequence>MLEAKGFGCTAEAETLHGGRADVIEDHLKTENEHQFRVEQPESSSLITDEAMLQASNTDTLCASKMRKLKGKEIFIPNRDLIDLTSDSPQSDRIRLSSPLNGVAPEMSFLRRHHRSVRRPRGVAAMPHRNIKADADSDVLVVDSQDGQKIEDKDVCLESMSNREAIVHVDNHQKISMPQKGLVGHGKSVNALESVAAPVASSSGRTNIFNSGAGEKKDKMIVSSGIDSHVVGSSAGSGMLLPLKRKTFFRKDPGTGNQRFKPPRRIDDVNLNSPLSGGAQRPIEVDSLDSPSSSASVHNDAPCTADVARQIEEDELLAKFLQEDYTFEADGGNFLSLDDAQLAQILQEEENQRGMRESALITQAASREISRLGAASRSRGRGHVASSSRMRILRNMHNRARQDITRGHGLLRDIVNSEEHMLHFPEGVDLETRLELLAAMESATGDTLGRLGRIDRDFNENDYEMLLALDDSNQSRSGASYNKIEQLPVSVIKPTDVYEETCSICLEIPVVDDVVRRLPCMHAFHLQCIDEWLERQANCPICKVRI</sequence>
<dbReference type="SUPFAM" id="SSF57850">
    <property type="entry name" value="RING/U-box"/>
    <property type="match status" value="1"/>
</dbReference>
<dbReference type="OrthoDB" id="8062037at2759"/>
<dbReference type="EMBL" id="CM035423">
    <property type="protein sequence ID" value="KAH7365485.1"/>
    <property type="molecule type" value="Genomic_DNA"/>
</dbReference>
<keyword evidence="8" id="KW-1185">Reference proteome</keyword>
<dbReference type="GO" id="GO:0061630">
    <property type="term" value="F:ubiquitin protein ligase activity"/>
    <property type="evidence" value="ECO:0007669"/>
    <property type="project" value="TreeGrafter"/>
</dbReference>
<evidence type="ECO:0000313" key="8">
    <source>
        <dbReference type="Proteomes" id="UP000825935"/>
    </source>
</evidence>
<dbReference type="EMBL" id="CM035423">
    <property type="protein sequence ID" value="KAH7365484.1"/>
    <property type="molecule type" value="Genomic_DNA"/>
</dbReference>
<reference evidence="7" key="1">
    <citation type="submission" date="2021-08" db="EMBL/GenBank/DDBJ databases">
        <title>WGS assembly of Ceratopteris richardii.</title>
        <authorList>
            <person name="Marchant D.B."/>
            <person name="Chen G."/>
            <person name="Jenkins J."/>
            <person name="Shu S."/>
            <person name="Leebens-Mack J."/>
            <person name="Grimwood J."/>
            <person name="Schmutz J."/>
            <person name="Soltis P."/>
            <person name="Soltis D."/>
            <person name="Chen Z.-H."/>
        </authorList>
    </citation>
    <scope>NUCLEOTIDE SEQUENCE</scope>
    <source>
        <strain evidence="7">Whitten #5841</strain>
        <tissue evidence="7">Leaf</tissue>
    </source>
</reference>
<organism evidence="7 8">
    <name type="scientific">Ceratopteris richardii</name>
    <name type="common">Triangle waterfern</name>
    <dbReference type="NCBI Taxonomy" id="49495"/>
    <lineage>
        <taxon>Eukaryota</taxon>
        <taxon>Viridiplantae</taxon>
        <taxon>Streptophyta</taxon>
        <taxon>Embryophyta</taxon>
        <taxon>Tracheophyta</taxon>
        <taxon>Polypodiopsida</taxon>
        <taxon>Polypodiidae</taxon>
        <taxon>Polypodiales</taxon>
        <taxon>Pteridineae</taxon>
        <taxon>Pteridaceae</taxon>
        <taxon>Parkerioideae</taxon>
        <taxon>Ceratopteris</taxon>
    </lineage>
</organism>
<dbReference type="CDD" id="cd16474">
    <property type="entry name" value="RING-H2_RNF111-like"/>
    <property type="match status" value="1"/>
</dbReference>
<dbReference type="Proteomes" id="UP000825935">
    <property type="component" value="Chromosome 18"/>
</dbReference>
<evidence type="ECO:0000256" key="1">
    <source>
        <dbReference type="ARBA" id="ARBA00022723"/>
    </source>
</evidence>
<evidence type="ECO:0000256" key="2">
    <source>
        <dbReference type="ARBA" id="ARBA00022771"/>
    </source>
</evidence>
<evidence type="ECO:0000259" key="6">
    <source>
        <dbReference type="PROSITE" id="PS50089"/>
    </source>
</evidence>
<comment type="caution">
    <text evidence="7">The sequence shown here is derived from an EMBL/GenBank/DDBJ whole genome shotgun (WGS) entry which is preliminary data.</text>
</comment>
<protein>
    <recommendedName>
        <fullName evidence="6">RING-type domain-containing protein</fullName>
    </recommendedName>
</protein>
<keyword evidence="2 4" id="KW-0863">Zinc-finger</keyword>
<dbReference type="GO" id="GO:0006511">
    <property type="term" value="P:ubiquitin-dependent protein catabolic process"/>
    <property type="evidence" value="ECO:0007669"/>
    <property type="project" value="TreeGrafter"/>
</dbReference>
<dbReference type="Pfam" id="PF13639">
    <property type="entry name" value="zf-RING_2"/>
    <property type="match status" value="1"/>
</dbReference>
<dbReference type="PANTHER" id="PTHR45931">
    <property type="entry name" value="SI:CH211-59O9.10"/>
    <property type="match status" value="1"/>
</dbReference>
<dbReference type="GO" id="GO:0005634">
    <property type="term" value="C:nucleus"/>
    <property type="evidence" value="ECO:0007669"/>
    <property type="project" value="TreeGrafter"/>
</dbReference>
<dbReference type="PROSITE" id="PS50089">
    <property type="entry name" value="ZF_RING_2"/>
    <property type="match status" value="1"/>
</dbReference>
<evidence type="ECO:0000256" key="5">
    <source>
        <dbReference type="SAM" id="MobiDB-lite"/>
    </source>
</evidence>
<dbReference type="InterPro" id="IPR051834">
    <property type="entry name" value="RING_finger_E3_ligase"/>
</dbReference>
<keyword evidence="3" id="KW-0862">Zinc</keyword>